<keyword evidence="1" id="KW-0732">Signal</keyword>
<evidence type="ECO:0000313" key="5">
    <source>
        <dbReference type="Proteomes" id="UP000694568"/>
    </source>
</evidence>
<dbReference type="Pfam" id="PF23283">
    <property type="entry name" value="D8C_UMOD"/>
    <property type="match status" value="1"/>
</dbReference>
<dbReference type="Proteomes" id="UP000694568">
    <property type="component" value="Unplaced"/>
</dbReference>
<name>A0A8C9XDA3_SANLU</name>
<keyword evidence="2" id="KW-1015">Disulfide bond</keyword>
<evidence type="ECO:0000259" key="3">
    <source>
        <dbReference type="Pfam" id="PF23283"/>
    </source>
</evidence>
<proteinExistence type="predicted"/>
<organism evidence="4 5">
    <name type="scientific">Sander lucioperca</name>
    <name type="common">Pike-perch</name>
    <name type="synonym">Perca lucioperca</name>
    <dbReference type="NCBI Taxonomy" id="283035"/>
    <lineage>
        <taxon>Eukaryota</taxon>
        <taxon>Metazoa</taxon>
        <taxon>Chordata</taxon>
        <taxon>Craniata</taxon>
        <taxon>Vertebrata</taxon>
        <taxon>Euteleostomi</taxon>
        <taxon>Actinopterygii</taxon>
        <taxon>Neopterygii</taxon>
        <taxon>Teleostei</taxon>
        <taxon>Neoteleostei</taxon>
        <taxon>Acanthomorphata</taxon>
        <taxon>Eupercaria</taxon>
        <taxon>Perciformes</taxon>
        <taxon>Percoidei</taxon>
        <taxon>Percidae</taxon>
        <taxon>Luciopercinae</taxon>
        <taxon>Sander</taxon>
    </lineage>
</organism>
<accession>A0A8C9XDA3</accession>
<reference evidence="4" key="1">
    <citation type="submission" date="2025-08" db="UniProtKB">
        <authorList>
            <consortium name="Ensembl"/>
        </authorList>
    </citation>
    <scope>IDENTIFICATION</scope>
</reference>
<dbReference type="Ensembl" id="ENSSLUT00000007158.1">
    <property type="protein sequence ID" value="ENSSLUP00000006982.1"/>
    <property type="gene ID" value="ENSSLUG00000003133.1"/>
</dbReference>
<protein>
    <recommendedName>
        <fullName evidence="3">UMOD/GP2/OIT3-like D8C domain-containing protein</fullName>
    </recommendedName>
</protein>
<evidence type="ECO:0000256" key="1">
    <source>
        <dbReference type="ARBA" id="ARBA00022729"/>
    </source>
</evidence>
<evidence type="ECO:0000313" key="4">
    <source>
        <dbReference type="Ensembl" id="ENSSLUP00000006982.1"/>
    </source>
</evidence>
<dbReference type="AlphaFoldDB" id="A0A8C9XDA3"/>
<keyword evidence="5" id="KW-1185">Reference proteome</keyword>
<feature type="domain" description="UMOD/GP2/OIT3-like D8C" evidence="3">
    <location>
        <begin position="58"/>
        <end position="145"/>
    </location>
</feature>
<dbReference type="GeneTree" id="ENSGT00940000156038"/>
<reference evidence="4" key="2">
    <citation type="submission" date="2025-09" db="UniProtKB">
        <authorList>
            <consortium name="Ensembl"/>
        </authorList>
    </citation>
    <scope>IDENTIFICATION</scope>
</reference>
<dbReference type="InterPro" id="IPR057774">
    <property type="entry name" value="D8C_UMOD/GP2/OIT3-like"/>
</dbReference>
<evidence type="ECO:0000256" key="2">
    <source>
        <dbReference type="ARBA" id="ARBA00023157"/>
    </source>
</evidence>
<sequence length="158" mass="17975">MLAAGWLAICRPLLFESLDSEYKTTPLFLTDSLGKKTSDSVIYLAQYDTFVGHVSGWYRLFIGNSSVRMPERCIESHMCGTDAPLWLRSPHPLESEGIVRAEVCGSWEEGCCQFHSNLIHVKACPRNYYVYKFVSPNLCRLAYCAGKEQVFIVWSYTV</sequence>